<evidence type="ECO:0000313" key="2">
    <source>
        <dbReference type="EMBL" id="SHI07756.1"/>
    </source>
</evidence>
<keyword evidence="4" id="KW-1185">Reference proteome</keyword>
<organism evidence="2 3">
    <name type="scientific">Leeuwenhoekiella palythoae</name>
    <dbReference type="NCBI Taxonomy" id="573501"/>
    <lineage>
        <taxon>Bacteria</taxon>
        <taxon>Pseudomonadati</taxon>
        <taxon>Bacteroidota</taxon>
        <taxon>Flavobacteriia</taxon>
        <taxon>Flavobacteriales</taxon>
        <taxon>Flavobacteriaceae</taxon>
        <taxon>Leeuwenhoekiella</taxon>
    </lineage>
</organism>
<dbReference type="Proteomes" id="UP000290037">
    <property type="component" value="Unassembled WGS sequence"/>
</dbReference>
<gene>
    <name evidence="1" type="ORF">DSM01_1275</name>
    <name evidence="2" type="ORF">SAMN04487999_1982</name>
</gene>
<dbReference type="EMBL" id="FQXT01000003">
    <property type="protein sequence ID" value="SHI07756.1"/>
    <property type="molecule type" value="Genomic_DNA"/>
</dbReference>
<evidence type="ECO:0000313" key="1">
    <source>
        <dbReference type="EMBL" id="RXG30525.1"/>
    </source>
</evidence>
<evidence type="ECO:0000313" key="4">
    <source>
        <dbReference type="Proteomes" id="UP000290037"/>
    </source>
</evidence>
<protein>
    <recommendedName>
        <fullName evidence="5">Collagen triple helix repeat-containing protein</fullName>
    </recommendedName>
</protein>
<accession>A0A1M5Y707</accession>
<dbReference type="PROSITE" id="PS51257">
    <property type="entry name" value="PROKAR_LIPOPROTEIN"/>
    <property type="match status" value="1"/>
</dbReference>
<proteinExistence type="predicted"/>
<reference evidence="3" key="1">
    <citation type="submission" date="2016-11" db="EMBL/GenBank/DDBJ databases">
        <authorList>
            <person name="Varghese N."/>
            <person name="Submissions S."/>
        </authorList>
    </citation>
    <scope>NUCLEOTIDE SEQUENCE [LARGE SCALE GENOMIC DNA]</scope>
    <source>
        <strain evidence="3">DSM 19859</strain>
    </source>
</reference>
<dbReference type="OrthoDB" id="1524444at2"/>
<dbReference type="STRING" id="573501.SAMN04487999_1982"/>
<evidence type="ECO:0008006" key="5">
    <source>
        <dbReference type="Google" id="ProtNLM"/>
    </source>
</evidence>
<dbReference type="RefSeq" id="WP_072982635.1">
    <property type="nucleotide sequence ID" value="NZ_CAXPJH010000014.1"/>
</dbReference>
<sequence length="176" mass="19740">MKKLFTILSIVALGFTACEGDPGPQGPPGLDGLDAEYSKVVEVETTLSYNSDSGIWESPIIEFPSNVEVLDGDAVIAYRLEYIDNGLDVWTQLPHNFFFSEGTMQYVFTHTIGDVQFLIDGNYDLSNISTDYTDNQIFRYVLIPTEFAEQFNGDFSNYNEVMSALELNETDVQTLQ</sequence>
<evidence type="ECO:0000313" key="3">
    <source>
        <dbReference type="Proteomes" id="UP000184240"/>
    </source>
</evidence>
<reference evidence="1 4" key="3">
    <citation type="submission" date="2018-07" db="EMBL/GenBank/DDBJ databases">
        <title>Leeuwenhoekiella genomics.</title>
        <authorList>
            <person name="Tahon G."/>
            <person name="Willems A."/>
        </authorList>
    </citation>
    <scope>NUCLEOTIDE SEQUENCE [LARGE SCALE GENOMIC DNA]</scope>
    <source>
        <strain evidence="1 4">LMG 24856</strain>
    </source>
</reference>
<reference evidence="2" key="2">
    <citation type="submission" date="2016-11" db="EMBL/GenBank/DDBJ databases">
        <authorList>
            <person name="Jaros S."/>
            <person name="Januszkiewicz K."/>
            <person name="Wedrychowicz H."/>
        </authorList>
    </citation>
    <scope>NUCLEOTIDE SEQUENCE [LARGE SCALE GENOMIC DNA]</scope>
    <source>
        <strain evidence="2">DSM 19859</strain>
    </source>
</reference>
<name>A0A1M5Y707_9FLAO</name>
<dbReference type="EMBL" id="QOVN01000002">
    <property type="protein sequence ID" value="RXG30525.1"/>
    <property type="molecule type" value="Genomic_DNA"/>
</dbReference>
<dbReference type="Proteomes" id="UP000184240">
    <property type="component" value="Unassembled WGS sequence"/>
</dbReference>
<dbReference type="AlphaFoldDB" id="A0A1M5Y707"/>